<dbReference type="Pfam" id="PF00089">
    <property type="entry name" value="Trypsin"/>
    <property type="match status" value="1"/>
</dbReference>
<gene>
    <name evidence="5" type="ORF">ONE63_007808</name>
</gene>
<dbReference type="SMART" id="SM00020">
    <property type="entry name" value="Tryp_SPc"/>
    <property type="match status" value="1"/>
</dbReference>
<evidence type="ECO:0000313" key="5">
    <source>
        <dbReference type="EMBL" id="KAJ1527870.1"/>
    </source>
</evidence>
<comment type="caution">
    <text evidence="5">The sequence shown here is derived from an EMBL/GenBank/DDBJ whole genome shotgun (WGS) entry which is preliminary data.</text>
</comment>
<evidence type="ECO:0000256" key="2">
    <source>
        <dbReference type="ARBA" id="ARBA00024195"/>
    </source>
</evidence>
<dbReference type="AlphaFoldDB" id="A0AAV7XPY1"/>
<dbReference type="InterPro" id="IPR051487">
    <property type="entry name" value="Ser/Thr_Proteases_Immune/Dev"/>
</dbReference>
<dbReference type="PROSITE" id="PS50240">
    <property type="entry name" value="TRYPSIN_DOM"/>
    <property type="match status" value="1"/>
</dbReference>
<feature type="domain" description="Peptidase S1" evidence="4">
    <location>
        <begin position="50"/>
        <end position="287"/>
    </location>
</feature>
<dbReference type="InterPro" id="IPR043504">
    <property type="entry name" value="Peptidase_S1_PA_chymotrypsin"/>
</dbReference>
<dbReference type="EMBL" id="JAPTSV010000005">
    <property type="protein sequence ID" value="KAJ1527870.1"/>
    <property type="molecule type" value="Genomic_DNA"/>
</dbReference>
<evidence type="ECO:0000313" key="6">
    <source>
        <dbReference type="Proteomes" id="UP001075354"/>
    </source>
</evidence>
<dbReference type="SUPFAM" id="SSF50494">
    <property type="entry name" value="Trypsin-like serine proteases"/>
    <property type="match status" value="1"/>
</dbReference>
<evidence type="ECO:0000256" key="3">
    <source>
        <dbReference type="SAM" id="SignalP"/>
    </source>
</evidence>
<keyword evidence="3" id="KW-0732">Signal</keyword>
<sequence>MAMTACGFGLVLLAVAAAAQSGALVRPAPFASFGALAAGNGGLGAAHLRAINGQDADRGQFPHQVGLYVDMATFCGGALISPKWILTAGTCTGKEPYGSRYTAFLGALNINLPAEKGRIAVTTTWAYIHDQFDAETYQNDVALILLPRAVKTTDSIKPLNLPPQSYASKDFDGVGFQLSGWGYRSDDAAAIAPVLQVIQLQGVSKKVCVNTYSYEVYTDNILCCQGANKQSPCQGDTGGALVQQESDGSYTHIAVASFTPGKGCSTGLPAGFTKTASYLDWISSKTGLPTKP</sequence>
<evidence type="ECO:0000256" key="1">
    <source>
        <dbReference type="ARBA" id="ARBA00023157"/>
    </source>
</evidence>
<name>A0AAV7XPY1_9NEOP</name>
<dbReference type="GO" id="GO:0006508">
    <property type="term" value="P:proteolysis"/>
    <property type="evidence" value="ECO:0007669"/>
    <property type="project" value="InterPro"/>
</dbReference>
<protein>
    <recommendedName>
        <fullName evidence="4">Peptidase S1 domain-containing protein</fullName>
    </recommendedName>
</protein>
<dbReference type="FunFam" id="2.40.10.10:FF:000068">
    <property type="entry name" value="transmembrane protease serine 2"/>
    <property type="match status" value="1"/>
</dbReference>
<keyword evidence="1" id="KW-1015">Disulfide bond</keyword>
<dbReference type="Proteomes" id="UP001075354">
    <property type="component" value="Chromosome 5"/>
</dbReference>
<accession>A0AAV7XPY1</accession>
<feature type="chain" id="PRO_5043686903" description="Peptidase S1 domain-containing protein" evidence="3">
    <location>
        <begin position="19"/>
        <end position="292"/>
    </location>
</feature>
<dbReference type="InterPro" id="IPR009003">
    <property type="entry name" value="Peptidase_S1_PA"/>
</dbReference>
<dbReference type="CDD" id="cd00190">
    <property type="entry name" value="Tryp_SPc"/>
    <property type="match status" value="1"/>
</dbReference>
<dbReference type="GO" id="GO:0004252">
    <property type="term" value="F:serine-type endopeptidase activity"/>
    <property type="evidence" value="ECO:0007669"/>
    <property type="project" value="InterPro"/>
</dbReference>
<dbReference type="PANTHER" id="PTHR24256">
    <property type="entry name" value="TRYPTASE-RELATED"/>
    <property type="match status" value="1"/>
</dbReference>
<dbReference type="PRINTS" id="PR00722">
    <property type="entry name" value="CHYMOTRYPSIN"/>
</dbReference>
<keyword evidence="6" id="KW-1185">Reference proteome</keyword>
<organism evidence="5 6">
    <name type="scientific">Megalurothrips usitatus</name>
    <name type="common">bean blossom thrips</name>
    <dbReference type="NCBI Taxonomy" id="439358"/>
    <lineage>
        <taxon>Eukaryota</taxon>
        <taxon>Metazoa</taxon>
        <taxon>Ecdysozoa</taxon>
        <taxon>Arthropoda</taxon>
        <taxon>Hexapoda</taxon>
        <taxon>Insecta</taxon>
        <taxon>Pterygota</taxon>
        <taxon>Neoptera</taxon>
        <taxon>Paraneoptera</taxon>
        <taxon>Thysanoptera</taxon>
        <taxon>Terebrantia</taxon>
        <taxon>Thripoidea</taxon>
        <taxon>Thripidae</taxon>
        <taxon>Megalurothrips</taxon>
    </lineage>
</organism>
<comment type="similarity">
    <text evidence="2">Belongs to the peptidase S1 family. CLIP subfamily.</text>
</comment>
<dbReference type="Gene3D" id="2.40.10.10">
    <property type="entry name" value="Trypsin-like serine proteases"/>
    <property type="match status" value="1"/>
</dbReference>
<reference evidence="5" key="1">
    <citation type="submission" date="2022-12" db="EMBL/GenBank/DDBJ databases">
        <title>Chromosome-level genome assembly of the bean flower thrips Megalurothrips usitatus.</title>
        <authorList>
            <person name="Ma L."/>
            <person name="Liu Q."/>
            <person name="Li H."/>
            <person name="Cai W."/>
        </authorList>
    </citation>
    <scope>NUCLEOTIDE SEQUENCE</scope>
    <source>
        <strain evidence="5">Cailab_2022a</strain>
    </source>
</reference>
<proteinExistence type="inferred from homology"/>
<evidence type="ECO:0000259" key="4">
    <source>
        <dbReference type="PROSITE" id="PS50240"/>
    </source>
</evidence>
<feature type="signal peptide" evidence="3">
    <location>
        <begin position="1"/>
        <end position="18"/>
    </location>
</feature>
<dbReference type="InterPro" id="IPR001314">
    <property type="entry name" value="Peptidase_S1A"/>
</dbReference>
<dbReference type="InterPro" id="IPR001254">
    <property type="entry name" value="Trypsin_dom"/>
</dbReference>